<evidence type="ECO:0000313" key="3">
    <source>
        <dbReference type="EMBL" id="TQV76216.1"/>
    </source>
</evidence>
<keyword evidence="1" id="KW-0472">Membrane</keyword>
<evidence type="ECO:0000313" key="4">
    <source>
        <dbReference type="Proteomes" id="UP000315252"/>
    </source>
</evidence>
<keyword evidence="4" id="KW-1185">Reference proteome</keyword>
<dbReference type="GO" id="GO:0020037">
    <property type="term" value="F:heme binding"/>
    <property type="evidence" value="ECO:0007669"/>
    <property type="project" value="InterPro"/>
</dbReference>
<dbReference type="GO" id="GO:0009055">
    <property type="term" value="F:electron transfer activity"/>
    <property type="evidence" value="ECO:0007669"/>
    <property type="project" value="InterPro"/>
</dbReference>
<keyword evidence="1" id="KW-1133">Transmembrane helix</keyword>
<feature type="transmembrane region" description="Helical" evidence="1">
    <location>
        <begin position="250"/>
        <end position="269"/>
    </location>
</feature>
<evidence type="ECO:0000259" key="2">
    <source>
        <dbReference type="Pfam" id="PF06181"/>
    </source>
</evidence>
<reference evidence="3 4" key="1">
    <citation type="submission" date="2019-06" db="EMBL/GenBank/DDBJ databases">
        <title>Whole genome sequence for Rhodospirillaceae sp. R148.</title>
        <authorList>
            <person name="Wang G."/>
        </authorList>
    </citation>
    <scope>NUCLEOTIDE SEQUENCE [LARGE SCALE GENOMIC DNA]</scope>
    <source>
        <strain evidence="3 4">R148</strain>
    </source>
</reference>
<feature type="transmembrane region" description="Helical" evidence="1">
    <location>
        <begin position="85"/>
        <end position="103"/>
    </location>
</feature>
<keyword evidence="1" id="KW-0812">Transmembrane</keyword>
<dbReference type="InterPro" id="IPR010389">
    <property type="entry name" value="Urate_ox_N"/>
</dbReference>
<proteinExistence type="predicted"/>
<dbReference type="RefSeq" id="WP_142898479.1">
    <property type="nucleotide sequence ID" value="NZ_ML660059.1"/>
</dbReference>
<dbReference type="Proteomes" id="UP000315252">
    <property type="component" value="Unassembled WGS sequence"/>
</dbReference>
<dbReference type="OrthoDB" id="9787495at2"/>
<feature type="transmembrane region" description="Helical" evidence="1">
    <location>
        <begin position="281"/>
        <end position="299"/>
    </location>
</feature>
<dbReference type="SUPFAM" id="SSF46626">
    <property type="entry name" value="Cytochrome c"/>
    <property type="match status" value="1"/>
</dbReference>
<evidence type="ECO:0000256" key="1">
    <source>
        <dbReference type="SAM" id="Phobius"/>
    </source>
</evidence>
<dbReference type="AlphaFoldDB" id="A0A545TGB2"/>
<dbReference type="EMBL" id="VHSH01000008">
    <property type="protein sequence ID" value="TQV76216.1"/>
    <property type="molecule type" value="Genomic_DNA"/>
</dbReference>
<accession>A0A545TGB2</accession>
<feature type="transmembrane region" description="Helical" evidence="1">
    <location>
        <begin position="115"/>
        <end position="137"/>
    </location>
</feature>
<feature type="transmembrane region" description="Helical" evidence="1">
    <location>
        <begin position="175"/>
        <end position="195"/>
    </location>
</feature>
<dbReference type="InterPro" id="IPR036909">
    <property type="entry name" value="Cyt_c-like_dom_sf"/>
</dbReference>
<protein>
    <submittedName>
        <fullName evidence="3">Urate hydroxylase PuuD</fullName>
    </submittedName>
</protein>
<feature type="domain" description="Urate oxidase N-terminal" evidence="2">
    <location>
        <begin position="4"/>
        <end position="297"/>
    </location>
</feature>
<dbReference type="Pfam" id="PF06181">
    <property type="entry name" value="Urate_ox_N"/>
    <property type="match status" value="1"/>
</dbReference>
<gene>
    <name evidence="3" type="ORF">FKG95_21515</name>
</gene>
<feature type="transmembrane region" description="Helical" evidence="1">
    <location>
        <begin position="149"/>
        <end position="169"/>
    </location>
</feature>
<organism evidence="3 4">
    <name type="scientific">Denitrobaculum tricleocarpae</name>
    <dbReference type="NCBI Taxonomy" id="2591009"/>
    <lineage>
        <taxon>Bacteria</taxon>
        <taxon>Pseudomonadati</taxon>
        <taxon>Pseudomonadota</taxon>
        <taxon>Alphaproteobacteria</taxon>
        <taxon>Rhodospirillales</taxon>
        <taxon>Rhodospirillaceae</taxon>
        <taxon>Denitrobaculum</taxon>
    </lineage>
</organism>
<feature type="transmembrane region" description="Helical" evidence="1">
    <location>
        <begin position="15"/>
        <end position="34"/>
    </location>
</feature>
<sequence>MDPLVWEWLSFGVRWLHVITAIAWIGSSFYFIALDLGLRKRPGLPEGVTGEEWQVHGGGFYYIQKYMIAPEAMPEHLIWFKWESYSTWLTGFFLLVVVYYAGAELYLIDRAVLDVPAWGAVLISLGGLALGWIIYDLLCRSPLGKNDWLLYAALFGFLVLLSWGFTQVFSGRAAFLHTGAVVATIMSANVFMIIIPNQKKVVATLRAGGTPEAKLGLQAKQRSTHNNYLTLPVIFLMLSNHYPLAFGTKWNWVIVSLVLVMGAIIRHFFNSMHAKKGRPWWTWGVAALCFAAIVWLSTFPAETPEEYDISGTQNPLYLSASFEDVRETVIGRCSMCHAQEPFWEGIGVAPKGVVLETDEQILRHAHEIYIQAGRSNAMPPGNVTEISGEERQLIASWFEQALAPKP</sequence>
<name>A0A545TGB2_9PROT</name>
<comment type="caution">
    <text evidence="3">The sequence shown here is derived from an EMBL/GenBank/DDBJ whole genome shotgun (WGS) entry which is preliminary data.</text>
</comment>